<evidence type="ECO:0000256" key="1">
    <source>
        <dbReference type="ARBA" id="ARBA00022723"/>
    </source>
</evidence>
<dbReference type="RefSeq" id="WP_183218582.1">
    <property type="nucleotide sequence ID" value="NZ_BMPW01000008.1"/>
</dbReference>
<gene>
    <name evidence="3" type="ORF">FHR83_001935</name>
</gene>
<dbReference type="Gene3D" id="3.10.180.10">
    <property type="entry name" value="2,3-Dihydroxybiphenyl 1,2-Dioxygenase, domain 1"/>
    <property type="match status" value="1"/>
</dbReference>
<organism evidence="3 4">
    <name type="scientific">Actinoplanes campanulatus</name>
    <dbReference type="NCBI Taxonomy" id="113559"/>
    <lineage>
        <taxon>Bacteria</taxon>
        <taxon>Bacillati</taxon>
        <taxon>Actinomycetota</taxon>
        <taxon>Actinomycetes</taxon>
        <taxon>Micromonosporales</taxon>
        <taxon>Micromonosporaceae</taxon>
        <taxon>Actinoplanes</taxon>
    </lineage>
</organism>
<evidence type="ECO:0000313" key="3">
    <source>
        <dbReference type="EMBL" id="MBB3094283.1"/>
    </source>
</evidence>
<accession>A0A7W5FDB1</accession>
<dbReference type="Proteomes" id="UP000590749">
    <property type="component" value="Unassembled WGS sequence"/>
</dbReference>
<dbReference type="EMBL" id="JACHXF010000003">
    <property type="protein sequence ID" value="MBB3094283.1"/>
    <property type="molecule type" value="Genomic_DNA"/>
</dbReference>
<keyword evidence="4" id="KW-1185">Reference proteome</keyword>
<dbReference type="PANTHER" id="PTHR43048">
    <property type="entry name" value="METHYLMALONYL-COA EPIMERASE"/>
    <property type="match status" value="1"/>
</dbReference>
<evidence type="ECO:0000313" key="4">
    <source>
        <dbReference type="Proteomes" id="UP000590749"/>
    </source>
</evidence>
<dbReference type="PANTHER" id="PTHR43048:SF5">
    <property type="entry name" value="BLR5325 PROTEIN"/>
    <property type="match status" value="1"/>
</dbReference>
<reference evidence="3 4" key="1">
    <citation type="submission" date="2020-08" db="EMBL/GenBank/DDBJ databases">
        <title>Genomic Encyclopedia of Type Strains, Phase III (KMG-III): the genomes of soil and plant-associated and newly described type strains.</title>
        <authorList>
            <person name="Whitman W."/>
        </authorList>
    </citation>
    <scope>NUCLEOTIDE SEQUENCE [LARGE SCALE GENOMIC DNA]</scope>
    <source>
        <strain evidence="3 4">CECT 3287</strain>
    </source>
</reference>
<dbReference type="GO" id="GO:0046491">
    <property type="term" value="P:L-methylmalonyl-CoA metabolic process"/>
    <property type="evidence" value="ECO:0007669"/>
    <property type="project" value="TreeGrafter"/>
</dbReference>
<keyword evidence="1" id="KW-0479">Metal-binding</keyword>
<sequence length="136" mass="14486">MKLDHVGLSVADLAAAEAWYTAAFGLRVELRLRVDPVDLDIVMLIHDEHGYRLELLHRPGGAHAEPAEHPAAEVLRHGFGHCAFGVPDVGLAYRHLLDLGAKPVMAPGPSPEPGVTMAYVADPEGNLLELVSAMGG</sequence>
<dbReference type="PROSITE" id="PS51819">
    <property type="entry name" value="VOC"/>
    <property type="match status" value="1"/>
</dbReference>
<dbReference type="InterPro" id="IPR029068">
    <property type="entry name" value="Glyas_Bleomycin-R_OHBP_Dase"/>
</dbReference>
<dbReference type="SUPFAM" id="SSF54593">
    <property type="entry name" value="Glyoxalase/Bleomycin resistance protein/Dihydroxybiphenyl dioxygenase"/>
    <property type="match status" value="1"/>
</dbReference>
<dbReference type="GO" id="GO:0004493">
    <property type="term" value="F:methylmalonyl-CoA epimerase activity"/>
    <property type="evidence" value="ECO:0007669"/>
    <property type="project" value="TreeGrafter"/>
</dbReference>
<dbReference type="InterPro" id="IPR051785">
    <property type="entry name" value="MMCE/EMCE_epimerase"/>
</dbReference>
<comment type="caution">
    <text evidence="3">The sequence shown here is derived from an EMBL/GenBank/DDBJ whole genome shotgun (WGS) entry which is preliminary data.</text>
</comment>
<dbReference type="InterPro" id="IPR004360">
    <property type="entry name" value="Glyas_Fos-R_dOase_dom"/>
</dbReference>
<proteinExistence type="predicted"/>
<dbReference type="GO" id="GO:0046872">
    <property type="term" value="F:metal ion binding"/>
    <property type="evidence" value="ECO:0007669"/>
    <property type="project" value="UniProtKB-KW"/>
</dbReference>
<dbReference type="InterPro" id="IPR037523">
    <property type="entry name" value="VOC_core"/>
</dbReference>
<dbReference type="AlphaFoldDB" id="A0A7W5FDB1"/>
<evidence type="ECO:0000259" key="2">
    <source>
        <dbReference type="PROSITE" id="PS51819"/>
    </source>
</evidence>
<name>A0A7W5FDB1_9ACTN</name>
<protein>
    <submittedName>
        <fullName evidence="3">Glyoxylase I family protein</fullName>
    </submittedName>
</protein>
<dbReference type="Pfam" id="PF00903">
    <property type="entry name" value="Glyoxalase"/>
    <property type="match status" value="1"/>
</dbReference>
<feature type="domain" description="VOC" evidence="2">
    <location>
        <begin position="2"/>
        <end position="133"/>
    </location>
</feature>